<dbReference type="PANTHER" id="PTHR14969">
    <property type="entry name" value="SPHINGOSINE-1-PHOSPHATE PHOSPHOHYDROLASE"/>
    <property type="match status" value="1"/>
</dbReference>
<accession>A0ABS4J470</accession>
<comment type="caution">
    <text evidence="9">The sequence shown here is derived from an EMBL/GenBank/DDBJ whole genome shotgun (WGS) entry which is preliminary data.</text>
</comment>
<evidence type="ECO:0000256" key="4">
    <source>
        <dbReference type="ARBA" id="ARBA00022801"/>
    </source>
</evidence>
<evidence type="ECO:0000256" key="7">
    <source>
        <dbReference type="SAM" id="Phobius"/>
    </source>
</evidence>
<evidence type="ECO:0000313" key="9">
    <source>
        <dbReference type="EMBL" id="MBP1993599.1"/>
    </source>
</evidence>
<evidence type="ECO:0000256" key="1">
    <source>
        <dbReference type="ARBA" id="ARBA00004651"/>
    </source>
</evidence>
<dbReference type="Pfam" id="PF01569">
    <property type="entry name" value="PAP2"/>
    <property type="match status" value="1"/>
</dbReference>
<dbReference type="Gene3D" id="1.20.144.10">
    <property type="entry name" value="Phosphatidic acid phosphatase type 2/haloperoxidase"/>
    <property type="match status" value="1"/>
</dbReference>
<keyword evidence="10" id="KW-1185">Reference proteome</keyword>
<dbReference type="EC" id="3.6.1.27" evidence="9"/>
<dbReference type="PANTHER" id="PTHR14969:SF62">
    <property type="entry name" value="DECAPRENYLPHOSPHORYL-5-PHOSPHORIBOSE PHOSPHATASE RV3807C-RELATED"/>
    <property type="match status" value="1"/>
</dbReference>
<keyword evidence="2" id="KW-1003">Cell membrane</keyword>
<evidence type="ECO:0000256" key="2">
    <source>
        <dbReference type="ARBA" id="ARBA00022475"/>
    </source>
</evidence>
<evidence type="ECO:0000256" key="3">
    <source>
        <dbReference type="ARBA" id="ARBA00022692"/>
    </source>
</evidence>
<feature type="transmembrane region" description="Helical" evidence="7">
    <location>
        <begin position="61"/>
        <end position="80"/>
    </location>
</feature>
<evidence type="ECO:0000259" key="8">
    <source>
        <dbReference type="SMART" id="SM00014"/>
    </source>
</evidence>
<comment type="subcellular location">
    <subcellularLocation>
        <location evidence="1">Cell membrane</location>
        <topology evidence="1">Multi-pass membrane protein</topology>
    </subcellularLocation>
</comment>
<keyword evidence="6 7" id="KW-0472">Membrane</keyword>
<feature type="transmembrane region" description="Helical" evidence="7">
    <location>
        <begin position="35"/>
        <end position="54"/>
    </location>
</feature>
<dbReference type="RefSeq" id="WP_209975479.1">
    <property type="nucleotide sequence ID" value="NZ_JAGGLB010000019.1"/>
</dbReference>
<gene>
    <name evidence="9" type="ORF">J2Z66_005221</name>
</gene>
<evidence type="ECO:0000256" key="6">
    <source>
        <dbReference type="ARBA" id="ARBA00023136"/>
    </source>
</evidence>
<dbReference type="EMBL" id="JAGGLB010000019">
    <property type="protein sequence ID" value="MBP1993599.1"/>
    <property type="molecule type" value="Genomic_DNA"/>
</dbReference>
<reference evidence="9 10" key="1">
    <citation type="submission" date="2021-03" db="EMBL/GenBank/DDBJ databases">
        <title>Genomic Encyclopedia of Type Strains, Phase IV (KMG-IV): sequencing the most valuable type-strain genomes for metagenomic binning, comparative biology and taxonomic classification.</title>
        <authorList>
            <person name="Goeker M."/>
        </authorList>
    </citation>
    <scope>NUCLEOTIDE SEQUENCE [LARGE SCALE GENOMIC DNA]</scope>
    <source>
        <strain evidence="9 10">DSM 26048</strain>
    </source>
</reference>
<protein>
    <submittedName>
        <fullName evidence="9">Undecaprenyl-diphosphatase</fullName>
        <ecNumber evidence="9">3.6.1.27</ecNumber>
    </submittedName>
</protein>
<organism evidence="9 10">
    <name type="scientific">Paenibacillus eucommiae</name>
    <dbReference type="NCBI Taxonomy" id="1355755"/>
    <lineage>
        <taxon>Bacteria</taxon>
        <taxon>Bacillati</taxon>
        <taxon>Bacillota</taxon>
        <taxon>Bacilli</taxon>
        <taxon>Bacillales</taxon>
        <taxon>Paenibacillaceae</taxon>
        <taxon>Paenibacillus</taxon>
    </lineage>
</organism>
<evidence type="ECO:0000256" key="5">
    <source>
        <dbReference type="ARBA" id="ARBA00022989"/>
    </source>
</evidence>
<dbReference type="SUPFAM" id="SSF48317">
    <property type="entry name" value="Acid phosphatase/Vanadium-dependent haloperoxidase"/>
    <property type="match status" value="1"/>
</dbReference>
<keyword evidence="5 7" id="KW-1133">Transmembrane helix</keyword>
<dbReference type="InterPro" id="IPR036938">
    <property type="entry name" value="PAP2/HPO_sf"/>
</dbReference>
<feature type="domain" description="Phosphatidic acid phosphatase type 2/haloperoxidase" evidence="8">
    <location>
        <begin position="61"/>
        <end position="171"/>
    </location>
</feature>
<keyword evidence="3 7" id="KW-0812">Transmembrane</keyword>
<dbReference type="Proteomes" id="UP001519287">
    <property type="component" value="Unassembled WGS sequence"/>
</dbReference>
<evidence type="ECO:0000313" key="10">
    <source>
        <dbReference type="Proteomes" id="UP001519287"/>
    </source>
</evidence>
<sequence>MSKVVRWLQKRENRVFYWVNQRIRHSFLDFFFNKLTHLGGASITIGVSLILCLFGSGTLRLVGFQSLLALIISHIPVALFKKKYPRLRPYLVLPETRTGKNPLADHSFPSGHTTAIFSVTVPLAVAFPLWGMILLPIAFLVGISRIYLGLHYPSDCLAGCLIGSATALTTVAWV</sequence>
<proteinExistence type="predicted"/>
<dbReference type="SMART" id="SM00014">
    <property type="entry name" value="acidPPc"/>
    <property type="match status" value="1"/>
</dbReference>
<name>A0ABS4J470_9BACL</name>
<keyword evidence="4 9" id="KW-0378">Hydrolase</keyword>
<dbReference type="InterPro" id="IPR000326">
    <property type="entry name" value="PAP2/HPO"/>
</dbReference>
<dbReference type="GO" id="GO:0050380">
    <property type="term" value="F:undecaprenyl-diphosphatase activity"/>
    <property type="evidence" value="ECO:0007669"/>
    <property type="project" value="UniProtKB-EC"/>
</dbReference>
<feature type="transmembrane region" description="Helical" evidence="7">
    <location>
        <begin position="115"/>
        <end position="143"/>
    </location>
</feature>